<name>U2EFK8_9MOLU</name>
<dbReference type="Pfam" id="PF01136">
    <property type="entry name" value="Peptidase_U32"/>
    <property type="match status" value="1"/>
</dbReference>
<reference evidence="1 2" key="1">
    <citation type="journal article" date="2011" name="J. Bacteriol.">
        <title>Genome sequence of Haloplasma contractile, an unusual contractile bacterium from a deep-sea anoxic brine lake.</title>
        <authorList>
            <person name="Antunes A."/>
            <person name="Alam I."/>
            <person name="El Dorry H."/>
            <person name="Siam R."/>
            <person name="Robertson A."/>
            <person name="Bajic V.B."/>
            <person name="Stingl U."/>
        </authorList>
    </citation>
    <scope>NUCLEOTIDE SEQUENCE [LARGE SCALE GENOMIC DNA]</scope>
    <source>
        <strain evidence="1 2">SSD-17B</strain>
    </source>
</reference>
<dbReference type="STRING" id="1033810.HLPCO_000384"/>
<keyword evidence="1" id="KW-0378">Hydrolase</keyword>
<protein>
    <submittedName>
        <fullName evidence="1">Protease protein</fullName>
        <ecNumber evidence="1">3.4.-.-</ecNumber>
    </submittedName>
</protein>
<dbReference type="InParanoid" id="U2EFK8"/>
<sequence length="312" mass="36291">MNTPELLVSPTSIELIKSLKAADAFLVGEKGFSLRMPFYVSRDEIKEIITHCNQSNQKIYIALNAIFHEPDLDPVRDYLLFLKDHHIDGIVFGDLAVYSLAKEIGITNKLIYDPEKYITNYKTAQFFKDQGIKRVFISKEITLENINLIAKETDIETEILVHGSYNMFHSKRKLVETYFKYIENEALYEAHKDSPMYLIEEIRDELYPIVQDDQGTHVYTAKDMCGIEHLDTLTQNGIRSLKIDGIFKTDEQLATITAIYRKALDDLVADKKQYEDHKSWYLKQLNQIEGIRNFDSGFFFKKTIYKNKGERS</sequence>
<proteinExistence type="predicted"/>
<organism evidence="1 2">
    <name type="scientific">Haloplasma contractile SSD-17B</name>
    <dbReference type="NCBI Taxonomy" id="1033810"/>
    <lineage>
        <taxon>Bacteria</taxon>
        <taxon>Bacillati</taxon>
        <taxon>Mycoplasmatota</taxon>
        <taxon>Mollicutes</taxon>
        <taxon>Haloplasmatales</taxon>
        <taxon>Haloplasmataceae</taxon>
        <taxon>Haloplasma</taxon>
    </lineage>
</organism>
<dbReference type="eggNOG" id="COG0826">
    <property type="taxonomic scope" value="Bacteria"/>
</dbReference>
<comment type="caution">
    <text evidence="1">The sequence shown here is derived from an EMBL/GenBank/DDBJ whole genome shotgun (WGS) entry which is preliminary data.</text>
</comment>
<dbReference type="InterPro" id="IPR051454">
    <property type="entry name" value="RNA/ubiquinone_mod_enzymes"/>
</dbReference>
<gene>
    <name evidence="1" type="ORF">HLPCO_000384</name>
</gene>
<evidence type="ECO:0000313" key="1">
    <source>
        <dbReference type="EMBL" id="ERJ13718.1"/>
    </source>
</evidence>
<dbReference type="OrthoDB" id="9807498at2"/>
<dbReference type="PANTHER" id="PTHR30217:SF7">
    <property type="entry name" value="TRNA HYDROXYLATION PROTEIN P2"/>
    <property type="match status" value="1"/>
</dbReference>
<dbReference type="GO" id="GO:0006508">
    <property type="term" value="P:proteolysis"/>
    <property type="evidence" value="ECO:0007669"/>
    <property type="project" value="UniProtKB-KW"/>
</dbReference>
<dbReference type="Proteomes" id="UP000005707">
    <property type="component" value="Unassembled WGS sequence"/>
</dbReference>
<dbReference type="EC" id="3.4.-.-" evidence="1"/>
<reference evidence="1 2" key="2">
    <citation type="journal article" date="2013" name="PLoS ONE">
        <title>INDIGO - INtegrated Data Warehouse of MIcrobial GenOmes with Examples from the Red Sea Extremophiles.</title>
        <authorList>
            <person name="Alam I."/>
            <person name="Antunes A."/>
            <person name="Kamau A.A."/>
            <person name="Ba Alawi W."/>
            <person name="Kalkatawi M."/>
            <person name="Stingl U."/>
            <person name="Bajic V.B."/>
        </authorList>
    </citation>
    <scope>NUCLEOTIDE SEQUENCE [LARGE SCALE GENOMIC DNA]</scope>
    <source>
        <strain evidence="1 2">SSD-17B</strain>
    </source>
</reference>
<dbReference type="GO" id="GO:0008233">
    <property type="term" value="F:peptidase activity"/>
    <property type="evidence" value="ECO:0007669"/>
    <property type="project" value="UniProtKB-KW"/>
</dbReference>
<dbReference type="InterPro" id="IPR001539">
    <property type="entry name" value="Peptidase_U32"/>
</dbReference>
<dbReference type="PANTHER" id="PTHR30217">
    <property type="entry name" value="PEPTIDASE U32 FAMILY"/>
    <property type="match status" value="1"/>
</dbReference>
<keyword evidence="2" id="KW-1185">Reference proteome</keyword>
<accession>U2EFK8</accession>
<evidence type="ECO:0000313" key="2">
    <source>
        <dbReference type="Proteomes" id="UP000005707"/>
    </source>
</evidence>
<dbReference type="EMBL" id="AFNU02000001">
    <property type="protein sequence ID" value="ERJ13718.1"/>
    <property type="molecule type" value="Genomic_DNA"/>
</dbReference>
<dbReference type="RefSeq" id="WP_008826177.1">
    <property type="nucleotide sequence ID" value="NZ_AFNU02000001.1"/>
</dbReference>
<keyword evidence="1" id="KW-0645">Protease</keyword>
<dbReference type="FunCoup" id="U2EFK8">
    <property type="interactions" value="73"/>
</dbReference>
<dbReference type="AlphaFoldDB" id="U2EFK8"/>